<dbReference type="Gene3D" id="1.10.510.10">
    <property type="entry name" value="Transferase(Phosphotransferase) domain 1"/>
    <property type="match status" value="1"/>
</dbReference>
<evidence type="ECO:0000313" key="4">
    <source>
        <dbReference type="EMBL" id="PKA45789.1"/>
    </source>
</evidence>
<dbReference type="STRING" id="1088818.A0A2H9ZR76"/>
<organism evidence="4 5">
    <name type="scientific">Apostasia shenzhenica</name>
    <dbReference type="NCBI Taxonomy" id="1088818"/>
    <lineage>
        <taxon>Eukaryota</taxon>
        <taxon>Viridiplantae</taxon>
        <taxon>Streptophyta</taxon>
        <taxon>Embryophyta</taxon>
        <taxon>Tracheophyta</taxon>
        <taxon>Spermatophyta</taxon>
        <taxon>Magnoliopsida</taxon>
        <taxon>Liliopsida</taxon>
        <taxon>Asparagales</taxon>
        <taxon>Orchidaceae</taxon>
        <taxon>Apostasioideae</taxon>
        <taxon>Apostasia</taxon>
    </lineage>
</organism>
<dbReference type="EMBL" id="KZ454794">
    <property type="protein sequence ID" value="PKA45789.1"/>
    <property type="molecule type" value="Genomic_DNA"/>
</dbReference>
<dbReference type="GO" id="GO:0004674">
    <property type="term" value="F:protein serine/threonine kinase activity"/>
    <property type="evidence" value="ECO:0007669"/>
    <property type="project" value="UniProtKB-EC"/>
</dbReference>
<dbReference type="GO" id="GO:0005886">
    <property type="term" value="C:plasma membrane"/>
    <property type="evidence" value="ECO:0007669"/>
    <property type="project" value="TreeGrafter"/>
</dbReference>
<dbReference type="OrthoDB" id="4062651at2759"/>
<sequence>MKKLRQLLPFGRCQRRCSGSGVLHVRKLTSTEIKKATDGFNMILGSDSDGDLYKAQFADGFVAAIRKLKPSEQSKDTFRREVLLLARLHHRHLVKVVGFSQSHERFLAYEHMENGSLRDWLHDPLKTPLNWRTRLQIAVDVAAALVD</sequence>
<dbReference type="PANTHER" id="PTHR27001">
    <property type="entry name" value="OS01G0253100 PROTEIN"/>
    <property type="match status" value="1"/>
</dbReference>
<feature type="domain" description="Protein kinase" evidence="3">
    <location>
        <begin position="38"/>
        <end position="147"/>
    </location>
</feature>
<reference evidence="4 5" key="1">
    <citation type="journal article" date="2017" name="Nature">
        <title>The Apostasia genome and the evolution of orchids.</title>
        <authorList>
            <person name="Zhang G.Q."/>
            <person name="Liu K.W."/>
            <person name="Li Z."/>
            <person name="Lohaus R."/>
            <person name="Hsiao Y.Y."/>
            <person name="Niu S.C."/>
            <person name="Wang J.Y."/>
            <person name="Lin Y.C."/>
            <person name="Xu Q."/>
            <person name="Chen L.J."/>
            <person name="Yoshida K."/>
            <person name="Fujiwara S."/>
            <person name="Wang Z.W."/>
            <person name="Zhang Y.Q."/>
            <person name="Mitsuda N."/>
            <person name="Wang M."/>
            <person name="Liu G.H."/>
            <person name="Pecoraro L."/>
            <person name="Huang H.X."/>
            <person name="Xiao X.J."/>
            <person name="Lin M."/>
            <person name="Wu X.Y."/>
            <person name="Wu W.L."/>
            <person name="Chen Y.Y."/>
            <person name="Chang S.B."/>
            <person name="Sakamoto S."/>
            <person name="Ohme-Takagi M."/>
            <person name="Yagi M."/>
            <person name="Zeng S.J."/>
            <person name="Shen C.Y."/>
            <person name="Yeh C.M."/>
            <person name="Luo Y.B."/>
            <person name="Tsai W.C."/>
            <person name="Van de Peer Y."/>
            <person name="Liu Z.J."/>
        </authorList>
    </citation>
    <scope>NUCLEOTIDE SEQUENCE [LARGE SCALE GENOMIC DNA]</scope>
    <source>
        <strain evidence="5">cv. Shenzhen</strain>
        <tissue evidence="4">Stem</tissue>
    </source>
</reference>
<keyword evidence="4" id="KW-0418">Kinase</keyword>
<dbReference type="GO" id="GO:0005524">
    <property type="term" value="F:ATP binding"/>
    <property type="evidence" value="ECO:0007669"/>
    <property type="project" value="UniProtKB-KW"/>
</dbReference>
<evidence type="ECO:0000259" key="3">
    <source>
        <dbReference type="PROSITE" id="PS50011"/>
    </source>
</evidence>
<evidence type="ECO:0000313" key="5">
    <source>
        <dbReference type="Proteomes" id="UP000236161"/>
    </source>
</evidence>
<keyword evidence="4" id="KW-0808">Transferase</keyword>
<dbReference type="PANTHER" id="PTHR27001:SF20">
    <property type="entry name" value="PROTEIN KINASE SUPERFAMILY PROTEIN"/>
    <property type="match status" value="1"/>
</dbReference>
<dbReference type="GO" id="GO:0004714">
    <property type="term" value="F:transmembrane receptor protein tyrosine kinase activity"/>
    <property type="evidence" value="ECO:0007669"/>
    <property type="project" value="UniProtKB-EC"/>
</dbReference>
<evidence type="ECO:0000256" key="2">
    <source>
        <dbReference type="ARBA" id="ARBA00022840"/>
    </source>
</evidence>
<dbReference type="Proteomes" id="UP000236161">
    <property type="component" value="Unassembled WGS sequence"/>
</dbReference>
<dbReference type="SUPFAM" id="SSF56112">
    <property type="entry name" value="Protein kinase-like (PK-like)"/>
    <property type="match status" value="1"/>
</dbReference>
<protein>
    <submittedName>
        <fullName evidence="4">Putative receptor-like protein kinase</fullName>
        <ecNumber evidence="4">2.7.10.1</ecNumber>
        <ecNumber evidence="4">2.7.11.1</ecNumber>
    </submittedName>
</protein>
<dbReference type="EC" id="2.7.11.1" evidence="4"/>
<evidence type="ECO:0000256" key="1">
    <source>
        <dbReference type="ARBA" id="ARBA00022741"/>
    </source>
</evidence>
<dbReference type="InterPro" id="IPR000719">
    <property type="entry name" value="Prot_kinase_dom"/>
</dbReference>
<keyword evidence="4" id="KW-0675">Receptor</keyword>
<keyword evidence="1" id="KW-0547">Nucleotide-binding</keyword>
<dbReference type="InterPro" id="IPR011009">
    <property type="entry name" value="Kinase-like_dom_sf"/>
</dbReference>
<keyword evidence="5" id="KW-1185">Reference proteome</keyword>
<accession>A0A2H9ZR76</accession>
<name>A0A2H9ZR76_9ASPA</name>
<dbReference type="AlphaFoldDB" id="A0A2H9ZR76"/>
<keyword evidence="2" id="KW-0067">ATP-binding</keyword>
<dbReference type="InterPro" id="IPR001245">
    <property type="entry name" value="Ser-Thr/Tyr_kinase_cat_dom"/>
</dbReference>
<gene>
    <name evidence="4" type="ORF">AXF42_Ash018340</name>
</gene>
<proteinExistence type="predicted"/>
<dbReference type="Pfam" id="PF07714">
    <property type="entry name" value="PK_Tyr_Ser-Thr"/>
    <property type="match status" value="1"/>
</dbReference>
<dbReference type="PROSITE" id="PS50011">
    <property type="entry name" value="PROTEIN_KINASE_DOM"/>
    <property type="match status" value="1"/>
</dbReference>
<dbReference type="EC" id="2.7.10.1" evidence="4"/>